<reference evidence="3" key="2">
    <citation type="journal article" date="2013" name="PLoS Genet.">
        <title>Comparative genome structure, secondary metabolite, and effector coding capacity across Cochliobolus pathogens.</title>
        <authorList>
            <person name="Condon B.J."/>
            <person name="Leng Y."/>
            <person name="Wu D."/>
            <person name="Bushley K.E."/>
            <person name="Ohm R.A."/>
            <person name="Otillar R."/>
            <person name="Martin J."/>
            <person name="Schackwitz W."/>
            <person name="Grimwood J."/>
            <person name="MohdZainudin N."/>
            <person name="Xue C."/>
            <person name="Wang R."/>
            <person name="Manning V.A."/>
            <person name="Dhillon B."/>
            <person name="Tu Z.J."/>
            <person name="Steffenson B.J."/>
            <person name="Salamov A."/>
            <person name="Sun H."/>
            <person name="Lowry S."/>
            <person name="LaButti K."/>
            <person name="Han J."/>
            <person name="Copeland A."/>
            <person name="Lindquist E."/>
            <person name="Barry K."/>
            <person name="Schmutz J."/>
            <person name="Baker S.E."/>
            <person name="Ciuffetti L.M."/>
            <person name="Grigoriev I.V."/>
            <person name="Zhong S."/>
            <person name="Turgeon B.G."/>
        </authorList>
    </citation>
    <scope>NUCLEOTIDE SEQUENCE [LARGE SCALE GENOMIC DNA]</scope>
    <source>
        <strain evidence="3">ND90Pr / ATCC 201652</strain>
    </source>
</reference>
<keyword evidence="3" id="KW-1185">Reference proteome</keyword>
<dbReference type="Proteomes" id="UP000016934">
    <property type="component" value="Unassembled WGS sequence"/>
</dbReference>
<evidence type="ECO:0000256" key="1">
    <source>
        <dbReference type="SAM" id="MobiDB-lite"/>
    </source>
</evidence>
<name>M2R9S6_COCSN</name>
<feature type="region of interest" description="Disordered" evidence="1">
    <location>
        <begin position="1"/>
        <end position="23"/>
    </location>
</feature>
<proteinExistence type="predicted"/>
<feature type="region of interest" description="Disordered" evidence="1">
    <location>
        <begin position="48"/>
        <end position="116"/>
    </location>
</feature>
<evidence type="ECO:0000313" key="2">
    <source>
        <dbReference type="EMBL" id="EMD63619.1"/>
    </source>
</evidence>
<dbReference type="OrthoDB" id="10354903at2759"/>
<dbReference type="HOGENOM" id="CLU_157380_0_0_1"/>
<gene>
    <name evidence="2" type="ORF">COCSADRAFT_329878</name>
</gene>
<accession>M2R9S6</accession>
<dbReference type="RefSeq" id="XP_007700681.1">
    <property type="nucleotide sequence ID" value="XM_007702491.1"/>
</dbReference>
<dbReference type="KEGG" id="bsc:COCSADRAFT_329878"/>
<dbReference type="EMBL" id="KB445644">
    <property type="protein sequence ID" value="EMD63619.1"/>
    <property type="molecule type" value="Genomic_DNA"/>
</dbReference>
<dbReference type="AlphaFoldDB" id="M2R9S6"/>
<sequence>MLVGRCRGAEATTANGSSPDSARLPAMARVNSRCFNSAPSVGRIRATLQRGANADKTSAEERAELGESAGRAQEQLGRLCTEAVEPSTKGTAGRREGVTGESGRAQSRDGRGPLGVGRGAGLWGVELYSRRAE</sequence>
<reference evidence="2 3" key="1">
    <citation type="journal article" date="2012" name="PLoS Pathog.">
        <title>Diverse lifestyles and strategies of plant pathogenesis encoded in the genomes of eighteen Dothideomycetes fungi.</title>
        <authorList>
            <person name="Ohm R.A."/>
            <person name="Feau N."/>
            <person name="Henrissat B."/>
            <person name="Schoch C.L."/>
            <person name="Horwitz B.A."/>
            <person name="Barry K.W."/>
            <person name="Condon B.J."/>
            <person name="Copeland A.C."/>
            <person name="Dhillon B."/>
            <person name="Glaser F."/>
            <person name="Hesse C.N."/>
            <person name="Kosti I."/>
            <person name="LaButti K."/>
            <person name="Lindquist E.A."/>
            <person name="Lucas S."/>
            <person name="Salamov A.A."/>
            <person name="Bradshaw R.E."/>
            <person name="Ciuffetti L."/>
            <person name="Hamelin R.C."/>
            <person name="Kema G.H.J."/>
            <person name="Lawrence C."/>
            <person name="Scott J.A."/>
            <person name="Spatafora J.W."/>
            <person name="Turgeon B.G."/>
            <person name="de Wit P.J.G.M."/>
            <person name="Zhong S."/>
            <person name="Goodwin S.B."/>
            <person name="Grigoriev I.V."/>
        </authorList>
    </citation>
    <scope>NUCLEOTIDE SEQUENCE [LARGE SCALE GENOMIC DNA]</scope>
    <source>
        <strain evidence="3">ND90Pr / ATCC 201652</strain>
    </source>
</reference>
<protein>
    <submittedName>
        <fullName evidence="2">Uncharacterized protein</fullName>
    </submittedName>
</protein>
<dbReference type="GeneID" id="19136991"/>
<organism evidence="2 3">
    <name type="scientific">Cochliobolus sativus (strain ND90Pr / ATCC 201652)</name>
    <name type="common">Common root rot and spot blotch fungus</name>
    <name type="synonym">Bipolaris sorokiniana</name>
    <dbReference type="NCBI Taxonomy" id="665912"/>
    <lineage>
        <taxon>Eukaryota</taxon>
        <taxon>Fungi</taxon>
        <taxon>Dikarya</taxon>
        <taxon>Ascomycota</taxon>
        <taxon>Pezizomycotina</taxon>
        <taxon>Dothideomycetes</taxon>
        <taxon>Pleosporomycetidae</taxon>
        <taxon>Pleosporales</taxon>
        <taxon>Pleosporineae</taxon>
        <taxon>Pleosporaceae</taxon>
        <taxon>Bipolaris</taxon>
    </lineage>
</organism>
<evidence type="ECO:0000313" key="3">
    <source>
        <dbReference type="Proteomes" id="UP000016934"/>
    </source>
</evidence>